<dbReference type="Gene3D" id="3.80.10.10">
    <property type="entry name" value="Ribonuclease Inhibitor"/>
    <property type="match status" value="3"/>
</dbReference>
<proteinExistence type="predicted"/>
<dbReference type="Gramene" id="PRQ43447">
    <property type="protein sequence ID" value="PRQ43447"/>
    <property type="gene ID" value="RchiOBHm_Chr3g0468591"/>
</dbReference>
<gene>
    <name evidence="6" type="ORF">RchiOBHm_Chr3g0468591</name>
</gene>
<evidence type="ECO:0000256" key="3">
    <source>
        <dbReference type="ARBA" id="ARBA00022821"/>
    </source>
</evidence>
<dbReference type="Pfam" id="PF23559">
    <property type="entry name" value="WHD_DRP"/>
    <property type="match status" value="1"/>
</dbReference>
<keyword evidence="7" id="KW-1185">Reference proteome</keyword>
<keyword evidence="3" id="KW-0611">Plant defense</keyword>
<dbReference type="PANTHER" id="PTHR36766:SF70">
    <property type="entry name" value="DISEASE RESISTANCE PROTEIN RGA4"/>
    <property type="match status" value="1"/>
</dbReference>
<dbReference type="FunFam" id="1.10.10.10:FF:000322">
    <property type="entry name" value="Probable disease resistance protein At1g63360"/>
    <property type="match status" value="1"/>
</dbReference>
<dbReference type="AlphaFoldDB" id="A0A2P6RAK8"/>
<dbReference type="InterPro" id="IPR056789">
    <property type="entry name" value="LRR_R13L1-DRL21"/>
</dbReference>
<dbReference type="InterPro" id="IPR032675">
    <property type="entry name" value="LRR_dom_sf"/>
</dbReference>
<feature type="domain" description="R13L1/DRL21-like LRR repeat region" evidence="5">
    <location>
        <begin position="261"/>
        <end position="398"/>
    </location>
</feature>
<organism evidence="6 7">
    <name type="scientific">Rosa chinensis</name>
    <name type="common">China rose</name>
    <dbReference type="NCBI Taxonomy" id="74649"/>
    <lineage>
        <taxon>Eukaryota</taxon>
        <taxon>Viridiplantae</taxon>
        <taxon>Streptophyta</taxon>
        <taxon>Embryophyta</taxon>
        <taxon>Tracheophyta</taxon>
        <taxon>Spermatophyta</taxon>
        <taxon>Magnoliopsida</taxon>
        <taxon>eudicotyledons</taxon>
        <taxon>Gunneridae</taxon>
        <taxon>Pentapetalae</taxon>
        <taxon>rosids</taxon>
        <taxon>fabids</taxon>
        <taxon>Rosales</taxon>
        <taxon>Rosaceae</taxon>
        <taxon>Rosoideae</taxon>
        <taxon>Rosoideae incertae sedis</taxon>
        <taxon>Rosa</taxon>
    </lineage>
</organism>
<protein>
    <submittedName>
        <fullName evidence="6">Putative leucine-rich repeat domain, L domain-containing protein</fullName>
    </submittedName>
</protein>
<evidence type="ECO:0000256" key="2">
    <source>
        <dbReference type="ARBA" id="ARBA00022737"/>
    </source>
</evidence>
<keyword evidence="2" id="KW-0677">Repeat</keyword>
<feature type="domain" description="Disease resistance protein winged helix" evidence="4">
    <location>
        <begin position="52"/>
        <end position="125"/>
    </location>
</feature>
<dbReference type="InterPro" id="IPR036388">
    <property type="entry name" value="WH-like_DNA-bd_sf"/>
</dbReference>
<dbReference type="Gene3D" id="1.10.10.10">
    <property type="entry name" value="Winged helix-like DNA-binding domain superfamily/Winged helix DNA-binding domain"/>
    <property type="match status" value="1"/>
</dbReference>
<reference evidence="6 7" key="1">
    <citation type="journal article" date="2018" name="Nat. Genet.">
        <title>The Rosa genome provides new insights in the design of modern roses.</title>
        <authorList>
            <person name="Bendahmane M."/>
        </authorList>
    </citation>
    <scope>NUCLEOTIDE SEQUENCE [LARGE SCALE GENOMIC DNA]</scope>
    <source>
        <strain evidence="7">cv. Old Blush</strain>
    </source>
</reference>
<dbReference type="InterPro" id="IPR058922">
    <property type="entry name" value="WHD_DRP"/>
</dbReference>
<dbReference type="GO" id="GO:0006952">
    <property type="term" value="P:defense response"/>
    <property type="evidence" value="ECO:0007669"/>
    <property type="project" value="UniProtKB-KW"/>
</dbReference>
<evidence type="ECO:0000259" key="4">
    <source>
        <dbReference type="Pfam" id="PF23559"/>
    </source>
</evidence>
<evidence type="ECO:0000259" key="5">
    <source>
        <dbReference type="Pfam" id="PF25019"/>
    </source>
</evidence>
<name>A0A2P6RAK8_ROSCH</name>
<sequence length="854" mass="95898">MLRSKTSDEWPIVNSKIWDSPEVEKRIFSVLKLSFDELKPPSLKQCFAYCSMFCKDFDIEKDDLIQLWMAQGLLHPCSDKNLEMEERGNEYFKILLAKSFFQDVTKDYKGTVTKCKMHDLVHDLAERASKSENSRSLFSNGEDLGISNLLKLNSLRVLNLYKANIEVLPDSIGRLKHLRYLNVLKTRMKSLPKSIGKLYNLQTLKIPYHLEELPGEIANLINMRHIYFGRYMKVSGGILGRFTNLRSLPFLKVGKETGPRIEELSGLNHLHNILSIYGLENVGDEEEAQKANLVEKKHICKLILGWKLSGPSHTVENDDEVQEGPSHNVENDDDVLEGLQPHPNLEFLEIHEFRGTKFPSWLLLANNLKEIELLGCNKCEGVPVLGHLPSLSYVKIKRVEKLTRIGSEFYGDNHVNCGNGSSKEARPLFPALKTLHIEEARNLIEWMEAPTERGSRVVFPCLEELTLIHCEQLISAPSHFPSLKKVVIEFMNSGGMPIASILSNQLTTLTYLSLQDVGGLTCLPEGMLENNKNLAVLNMQQCSELICISPQSQGSEYCCASLSYMLIRSCENLRYLPDGMLTPSLKRLRLWYCDNLEYIPDATHGGLTSLETLRVCYCYKITSIPFSQGLPSLGELTIYECPELSSLPGGLEFCTSIRSLTISKCPKVPSISIGSLSTSLQELCVSNLDSLPISRGGFTSLRQLRIQRYESAEFGPEFSAFLKTLVSLQTLTIWACNNLETIPSSDKLTSLRSLEIFSCRKLTCLPDGIAASSQSSCSLTRLKELTIGRFCEELDAFPAFQAIPQLESLTIRGWPKLKSLPEQIQHLPSFKTSENRGLQGSGGYSRMVGKPCIS</sequence>
<dbReference type="SUPFAM" id="SSF52058">
    <property type="entry name" value="L domain-like"/>
    <property type="match status" value="2"/>
</dbReference>
<dbReference type="PANTHER" id="PTHR36766">
    <property type="entry name" value="PLANT BROAD-SPECTRUM MILDEW RESISTANCE PROTEIN RPW8"/>
    <property type="match status" value="1"/>
</dbReference>
<dbReference type="SMART" id="SM00367">
    <property type="entry name" value="LRR_CC"/>
    <property type="match status" value="3"/>
</dbReference>
<dbReference type="EMBL" id="PDCK01000041">
    <property type="protein sequence ID" value="PRQ43447.1"/>
    <property type="molecule type" value="Genomic_DNA"/>
</dbReference>
<evidence type="ECO:0000313" key="7">
    <source>
        <dbReference type="Proteomes" id="UP000238479"/>
    </source>
</evidence>
<evidence type="ECO:0000313" key="6">
    <source>
        <dbReference type="EMBL" id="PRQ43447.1"/>
    </source>
</evidence>
<keyword evidence="1" id="KW-0433">Leucine-rich repeat</keyword>
<feature type="domain" description="R13L1/DRL21-like LRR repeat region" evidence="5">
    <location>
        <begin position="700"/>
        <end position="758"/>
    </location>
</feature>
<dbReference type="InterPro" id="IPR006553">
    <property type="entry name" value="Leu-rich_rpt_Cys-con_subtyp"/>
</dbReference>
<dbReference type="Proteomes" id="UP000238479">
    <property type="component" value="Chromosome 3"/>
</dbReference>
<evidence type="ECO:0000256" key="1">
    <source>
        <dbReference type="ARBA" id="ARBA00022614"/>
    </source>
</evidence>
<accession>A0A2P6RAK8</accession>
<comment type="caution">
    <text evidence="6">The sequence shown here is derived from an EMBL/GenBank/DDBJ whole genome shotgun (WGS) entry which is preliminary data.</text>
</comment>
<dbReference type="Pfam" id="PF25019">
    <property type="entry name" value="LRR_R13L1-DRL21"/>
    <property type="match status" value="2"/>
</dbReference>
<dbReference type="SMR" id="A0A2P6RAK8"/>